<geneLocation type="plasmid" evidence="2">
    <name>patcfbp7129a</name>
</geneLocation>
<sequence length="148" mass="16848">MNVIEMLGQKTESDKGSVRKYDKGERRFKHVGSGDVPEFEIDNDNPKKIIGKCPKTISAQERDRLLEIAIAASNPDREIEVPNKLYSVHEGTIYEAQTSDHGETYHAYPFRGKLSASILRQLGELADREECRAEFDKFVKSNIVRHGR</sequence>
<reference evidence="1 2" key="1">
    <citation type="submission" date="2019-04" db="EMBL/GenBank/DDBJ databases">
        <title>Complete genome sequence of Agrobacterium tumefaciens CFBP7129.</title>
        <authorList>
            <person name="Haryono M."/>
            <person name="Lin Y.-C."/>
            <person name="Lai E.-M."/>
            <person name="Kuo C.-H."/>
        </authorList>
    </citation>
    <scope>NUCLEOTIDE SEQUENCE [LARGE SCALE GENOMIC DNA]</scope>
    <source>
        <strain evidence="1 2">CFBP7129</strain>
        <plasmid evidence="2">patcfbp7129a</plasmid>
    </source>
</reference>
<evidence type="ECO:0000313" key="2">
    <source>
        <dbReference type="Proteomes" id="UP000298649"/>
    </source>
</evidence>
<dbReference type="Proteomes" id="UP000298649">
    <property type="component" value="Plasmid pAtCFBP7129a"/>
</dbReference>
<name>A0A4D7YMV8_AGRTU</name>
<accession>A0A4D7YMV8</accession>
<dbReference type="RefSeq" id="WP_137006084.1">
    <property type="nucleotide sequence ID" value="NZ_CP039924.1"/>
</dbReference>
<dbReference type="AlphaFoldDB" id="A0A4D7YMV8"/>
<gene>
    <name evidence="1" type="ORF">CFBP7129_26395</name>
</gene>
<keyword evidence="1" id="KW-0614">Plasmid</keyword>
<protein>
    <submittedName>
        <fullName evidence="1">Uncharacterized protein</fullName>
    </submittedName>
</protein>
<proteinExistence type="predicted"/>
<organism evidence="1 2">
    <name type="scientific">Agrobacterium tumefaciens</name>
    <dbReference type="NCBI Taxonomy" id="358"/>
    <lineage>
        <taxon>Bacteria</taxon>
        <taxon>Pseudomonadati</taxon>
        <taxon>Pseudomonadota</taxon>
        <taxon>Alphaproteobacteria</taxon>
        <taxon>Hyphomicrobiales</taxon>
        <taxon>Rhizobiaceae</taxon>
        <taxon>Rhizobium/Agrobacterium group</taxon>
        <taxon>Agrobacterium</taxon>
        <taxon>Agrobacterium tumefaciens complex</taxon>
    </lineage>
</organism>
<dbReference type="EMBL" id="CP039924">
    <property type="protein sequence ID" value="QCL97745.1"/>
    <property type="molecule type" value="Genomic_DNA"/>
</dbReference>
<evidence type="ECO:0000313" key="1">
    <source>
        <dbReference type="EMBL" id="QCL97745.1"/>
    </source>
</evidence>